<dbReference type="InterPro" id="IPR005119">
    <property type="entry name" value="LysR_subst-bd"/>
</dbReference>
<reference evidence="6 7" key="1">
    <citation type="submission" date="2020-08" db="EMBL/GenBank/DDBJ databases">
        <title>Functional genomics of gut bacteria from endangered species of beetles.</title>
        <authorList>
            <person name="Carlos-Shanley C."/>
        </authorList>
    </citation>
    <scope>NUCLEOTIDE SEQUENCE [LARGE SCALE GENOMIC DNA]</scope>
    <source>
        <strain evidence="6 7">S00202</strain>
    </source>
</reference>
<dbReference type="Proteomes" id="UP000557193">
    <property type="component" value="Unassembled WGS sequence"/>
</dbReference>
<gene>
    <name evidence="6" type="ORF">HNP49_000328</name>
</gene>
<keyword evidence="3 6" id="KW-0238">DNA-binding</keyword>
<protein>
    <submittedName>
        <fullName evidence="6">DNA-binding transcriptional LysR family regulator</fullName>
    </submittedName>
</protein>
<dbReference type="GO" id="GO:0005829">
    <property type="term" value="C:cytosol"/>
    <property type="evidence" value="ECO:0007669"/>
    <property type="project" value="TreeGrafter"/>
</dbReference>
<keyword evidence="4" id="KW-0804">Transcription</keyword>
<proteinExistence type="inferred from homology"/>
<dbReference type="PANTHER" id="PTHR30419:SF30">
    <property type="entry name" value="LYSR FAMILY TRANSCRIPTIONAL REGULATOR"/>
    <property type="match status" value="1"/>
</dbReference>
<dbReference type="GO" id="GO:0003677">
    <property type="term" value="F:DNA binding"/>
    <property type="evidence" value="ECO:0007669"/>
    <property type="project" value="UniProtKB-KW"/>
</dbReference>
<dbReference type="InterPro" id="IPR036388">
    <property type="entry name" value="WH-like_DNA-bd_sf"/>
</dbReference>
<evidence type="ECO:0000256" key="3">
    <source>
        <dbReference type="ARBA" id="ARBA00023125"/>
    </source>
</evidence>
<dbReference type="PRINTS" id="PR00039">
    <property type="entry name" value="HTHLYSR"/>
</dbReference>
<dbReference type="Pfam" id="PF00126">
    <property type="entry name" value="HTH_1"/>
    <property type="match status" value="1"/>
</dbReference>
<dbReference type="PROSITE" id="PS50931">
    <property type="entry name" value="HTH_LYSR"/>
    <property type="match status" value="1"/>
</dbReference>
<accession>A0A7X0BPU1</accession>
<dbReference type="SUPFAM" id="SSF46785">
    <property type="entry name" value="Winged helix' DNA-binding domain"/>
    <property type="match status" value="1"/>
</dbReference>
<dbReference type="Gene3D" id="3.40.190.290">
    <property type="match status" value="1"/>
</dbReference>
<name>A0A7X0BPU1_9PSED</name>
<dbReference type="InterPro" id="IPR036390">
    <property type="entry name" value="WH_DNA-bd_sf"/>
</dbReference>
<sequence length="293" mass="32668">MGSNLEQLQVFVRVADGGSFSAVARELGRAQSAVSNAVALLEVDLGCQLFERRSGCAPRLTRAGEALLSEARELLQQQQRLQGRARSLAGGEEACLRLILDEAMSYLPLLDSLEALGERHAELELQLYSGTQGDIARWVEGRRADLGLLFRQEQMPASLERRWLGNVPLVLVVGQQHPLAQAGRVSQRELACHRQLLIAPRESTYPDRERISARIWRADSLYAMAELAARNLGWALLPLHVVQYPVYREQLVTLQADWAPPAWGVELVWRRDQALGPVASWLAERFAGHLQQG</sequence>
<dbReference type="GO" id="GO:0003700">
    <property type="term" value="F:DNA-binding transcription factor activity"/>
    <property type="evidence" value="ECO:0007669"/>
    <property type="project" value="InterPro"/>
</dbReference>
<comment type="similarity">
    <text evidence="1">Belongs to the LysR transcriptional regulatory family.</text>
</comment>
<evidence type="ECO:0000256" key="1">
    <source>
        <dbReference type="ARBA" id="ARBA00009437"/>
    </source>
</evidence>
<dbReference type="PANTHER" id="PTHR30419">
    <property type="entry name" value="HTH-TYPE TRANSCRIPTIONAL REGULATOR YBHD"/>
    <property type="match status" value="1"/>
</dbReference>
<dbReference type="AlphaFoldDB" id="A0A7X0BPU1"/>
<dbReference type="EMBL" id="JACHLL010000001">
    <property type="protein sequence ID" value="MBB6340178.1"/>
    <property type="molecule type" value="Genomic_DNA"/>
</dbReference>
<dbReference type="Gene3D" id="1.10.10.10">
    <property type="entry name" value="Winged helix-like DNA-binding domain superfamily/Winged helix DNA-binding domain"/>
    <property type="match status" value="1"/>
</dbReference>
<organism evidence="6 7">
    <name type="scientific">Pseudomonas fluvialis</name>
    <dbReference type="NCBI Taxonomy" id="1793966"/>
    <lineage>
        <taxon>Bacteria</taxon>
        <taxon>Pseudomonadati</taxon>
        <taxon>Pseudomonadota</taxon>
        <taxon>Gammaproteobacteria</taxon>
        <taxon>Pseudomonadales</taxon>
        <taxon>Pseudomonadaceae</taxon>
        <taxon>Pseudomonas</taxon>
    </lineage>
</organism>
<dbReference type="SUPFAM" id="SSF53850">
    <property type="entry name" value="Periplasmic binding protein-like II"/>
    <property type="match status" value="1"/>
</dbReference>
<evidence type="ECO:0000313" key="6">
    <source>
        <dbReference type="EMBL" id="MBB6340178.1"/>
    </source>
</evidence>
<keyword evidence="2" id="KW-0805">Transcription regulation</keyword>
<dbReference type="Pfam" id="PF03466">
    <property type="entry name" value="LysR_substrate"/>
    <property type="match status" value="1"/>
</dbReference>
<evidence type="ECO:0000256" key="4">
    <source>
        <dbReference type="ARBA" id="ARBA00023163"/>
    </source>
</evidence>
<dbReference type="InterPro" id="IPR050950">
    <property type="entry name" value="HTH-type_LysR_regulators"/>
</dbReference>
<dbReference type="FunFam" id="1.10.10.10:FF:000001">
    <property type="entry name" value="LysR family transcriptional regulator"/>
    <property type="match status" value="1"/>
</dbReference>
<evidence type="ECO:0000259" key="5">
    <source>
        <dbReference type="PROSITE" id="PS50931"/>
    </source>
</evidence>
<dbReference type="RefSeq" id="WP_184680067.1">
    <property type="nucleotide sequence ID" value="NZ_JACHLL010000001.1"/>
</dbReference>
<dbReference type="CDD" id="cd05466">
    <property type="entry name" value="PBP2_LTTR_substrate"/>
    <property type="match status" value="1"/>
</dbReference>
<evidence type="ECO:0000256" key="2">
    <source>
        <dbReference type="ARBA" id="ARBA00023015"/>
    </source>
</evidence>
<evidence type="ECO:0000313" key="7">
    <source>
        <dbReference type="Proteomes" id="UP000557193"/>
    </source>
</evidence>
<comment type="caution">
    <text evidence="6">The sequence shown here is derived from an EMBL/GenBank/DDBJ whole genome shotgun (WGS) entry which is preliminary data.</text>
</comment>
<feature type="domain" description="HTH lysR-type" evidence="5">
    <location>
        <begin position="1"/>
        <end position="61"/>
    </location>
</feature>
<keyword evidence="7" id="KW-1185">Reference proteome</keyword>
<dbReference type="InterPro" id="IPR000847">
    <property type="entry name" value="LysR_HTH_N"/>
</dbReference>